<dbReference type="CDD" id="cd14798">
    <property type="entry name" value="RX-CC_like"/>
    <property type="match status" value="1"/>
</dbReference>
<accession>A0AAE1IP66</accession>
<dbReference type="GO" id="GO:0000166">
    <property type="term" value="F:nucleotide binding"/>
    <property type="evidence" value="ECO:0007669"/>
    <property type="project" value="UniProtKB-KW"/>
</dbReference>
<keyword evidence="6" id="KW-1185">Reference proteome</keyword>
<gene>
    <name evidence="5" type="ORF">QN277_014432</name>
</gene>
<proteinExistence type="predicted"/>
<name>A0AAE1IP66_9FABA</name>
<keyword evidence="2" id="KW-0547">Nucleotide-binding</keyword>
<evidence type="ECO:0000313" key="6">
    <source>
        <dbReference type="Proteomes" id="UP001293593"/>
    </source>
</evidence>
<dbReference type="Pfam" id="PF18052">
    <property type="entry name" value="Rx_N"/>
    <property type="match status" value="1"/>
</dbReference>
<dbReference type="Gene3D" id="1.20.5.4130">
    <property type="match status" value="1"/>
</dbReference>
<reference evidence="5" key="1">
    <citation type="submission" date="2023-10" db="EMBL/GenBank/DDBJ databases">
        <title>Chromosome-level genome of the transformable northern wattle, Acacia crassicarpa.</title>
        <authorList>
            <person name="Massaro I."/>
            <person name="Sinha N.R."/>
            <person name="Poethig S."/>
            <person name="Leichty A.R."/>
        </authorList>
    </citation>
    <scope>NUCLEOTIDE SEQUENCE</scope>
    <source>
        <strain evidence="5">Acra3RX</strain>
        <tissue evidence="5">Leaf</tissue>
    </source>
</reference>
<evidence type="ECO:0000256" key="2">
    <source>
        <dbReference type="ARBA" id="ARBA00022741"/>
    </source>
</evidence>
<evidence type="ECO:0000313" key="5">
    <source>
        <dbReference type="EMBL" id="KAK4252688.1"/>
    </source>
</evidence>
<evidence type="ECO:0000256" key="3">
    <source>
        <dbReference type="ARBA" id="ARBA00022821"/>
    </source>
</evidence>
<organism evidence="5 6">
    <name type="scientific">Acacia crassicarpa</name>
    <name type="common">northern wattle</name>
    <dbReference type="NCBI Taxonomy" id="499986"/>
    <lineage>
        <taxon>Eukaryota</taxon>
        <taxon>Viridiplantae</taxon>
        <taxon>Streptophyta</taxon>
        <taxon>Embryophyta</taxon>
        <taxon>Tracheophyta</taxon>
        <taxon>Spermatophyta</taxon>
        <taxon>Magnoliopsida</taxon>
        <taxon>eudicotyledons</taxon>
        <taxon>Gunneridae</taxon>
        <taxon>Pentapetalae</taxon>
        <taxon>rosids</taxon>
        <taxon>fabids</taxon>
        <taxon>Fabales</taxon>
        <taxon>Fabaceae</taxon>
        <taxon>Caesalpinioideae</taxon>
        <taxon>mimosoid clade</taxon>
        <taxon>Acacieae</taxon>
        <taxon>Acacia</taxon>
    </lineage>
</organism>
<dbReference type="GO" id="GO:0006952">
    <property type="term" value="P:defense response"/>
    <property type="evidence" value="ECO:0007669"/>
    <property type="project" value="UniProtKB-KW"/>
</dbReference>
<dbReference type="InterPro" id="IPR038005">
    <property type="entry name" value="RX-like_CC"/>
</dbReference>
<comment type="caution">
    <text evidence="5">The sequence shown here is derived from an EMBL/GenBank/DDBJ whole genome shotgun (WGS) entry which is preliminary data.</text>
</comment>
<dbReference type="InterPro" id="IPR041118">
    <property type="entry name" value="Rx_N"/>
</dbReference>
<sequence length="152" mass="17654">MAEKAVQYLLQKVVPLFESELKLFSWVGKNDAENPKGRLELIRALLRDPDELEDSDEELKISARQVRDVVHKTEDLLDELELLETRNHSDVFSVSLSKISCSIRNMKARYRIFYELKDMDFPMRNILPDHQRFLSRYETAARASISISAGPN</sequence>
<keyword evidence="3" id="KW-0611">Plant defense</keyword>
<keyword evidence="1" id="KW-0677">Repeat</keyword>
<feature type="domain" description="Disease resistance N-terminal" evidence="4">
    <location>
        <begin position="5"/>
        <end position="89"/>
    </location>
</feature>
<dbReference type="EMBL" id="JAWXYG010000022">
    <property type="protein sequence ID" value="KAK4252688.1"/>
    <property type="molecule type" value="Genomic_DNA"/>
</dbReference>
<evidence type="ECO:0000259" key="4">
    <source>
        <dbReference type="Pfam" id="PF18052"/>
    </source>
</evidence>
<evidence type="ECO:0000256" key="1">
    <source>
        <dbReference type="ARBA" id="ARBA00022737"/>
    </source>
</evidence>
<dbReference type="AlphaFoldDB" id="A0AAE1IP66"/>
<dbReference type="Proteomes" id="UP001293593">
    <property type="component" value="Unassembled WGS sequence"/>
</dbReference>
<protein>
    <recommendedName>
        <fullName evidence="4">Disease resistance N-terminal domain-containing protein</fullName>
    </recommendedName>
</protein>